<dbReference type="InterPro" id="IPR008978">
    <property type="entry name" value="HSP20-like_chaperone"/>
</dbReference>
<evidence type="ECO:0000313" key="3">
    <source>
        <dbReference type="EMBL" id="CAE0333140.1"/>
    </source>
</evidence>
<dbReference type="PROSITE" id="PS51203">
    <property type="entry name" value="CS"/>
    <property type="match status" value="1"/>
</dbReference>
<organism evidence="3">
    <name type="scientific">Strombidium inclinatum</name>
    <dbReference type="NCBI Taxonomy" id="197538"/>
    <lineage>
        <taxon>Eukaryota</taxon>
        <taxon>Sar</taxon>
        <taxon>Alveolata</taxon>
        <taxon>Ciliophora</taxon>
        <taxon>Intramacronucleata</taxon>
        <taxon>Spirotrichea</taxon>
        <taxon>Oligotrichia</taxon>
        <taxon>Strombidiidae</taxon>
        <taxon>Strombidium</taxon>
    </lineage>
</organism>
<feature type="region of interest" description="Disordered" evidence="1">
    <location>
        <begin position="58"/>
        <end position="86"/>
    </location>
</feature>
<feature type="domain" description="CS" evidence="2">
    <location>
        <begin position="130"/>
        <end position="222"/>
    </location>
</feature>
<dbReference type="AlphaFoldDB" id="A0A7S3IUC7"/>
<feature type="compositionally biased region" description="Basic and acidic residues" evidence="1">
    <location>
        <begin position="276"/>
        <end position="317"/>
    </location>
</feature>
<sequence>MGDMRSQNGGFIDDQYNLTDDTEAIKQKMFAENDEDDEKAEGKKDGFLQVYDESKNEAIGEVKPTDLGGEIKLRADDDGEQQTSDKPMIQEVKDEKEIEEKQIEKVEQPVAEKKPLTPAKPQFSWETAQQVEAKYTFMDSGELLFVTFNFKGYRKEQDVRYALSENEILLEVRDEAKNTVHRTCQTLSEPINSQESSIQLLVDFIVFKLKKEKTAKKWDSLGMDIKDFQVPDDKCYMRSNFLKQKSAQVGETEEDDKENKQTTNLQQEEQDPEAVDESKRFETQKDYHKEGFIDPKKQKETELSPAEKERLAKEKEDEAIEKIREKQRTHKQMCFLQLESDVFKIY</sequence>
<feature type="region of interest" description="Disordered" evidence="1">
    <location>
        <begin position="246"/>
        <end position="317"/>
    </location>
</feature>
<evidence type="ECO:0000259" key="2">
    <source>
        <dbReference type="PROSITE" id="PS51203"/>
    </source>
</evidence>
<dbReference type="EMBL" id="HBIH01034725">
    <property type="protein sequence ID" value="CAE0333140.1"/>
    <property type="molecule type" value="Transcribed_RNA"/>
</dbReference>
<dbReference type="Gene3D" id="2.60.40.790">
    <property type="match status" value="1"/>
</dbReference>
<dbReference type="Pfam" id="PF04969">
    <property type="entry name" value="CS"/>
    <property type="match status" value="1"/>
</dbReference>
<protein>
    <recommendedName>
        <fullName evidence="2">CS domain-containing protein</fullName>
    </recommendedName>
</protein>
<reference evidence="3" key="1">
    <citation type="submission" date="2021-01" db="EMBL/GenBank/DDBJ databases">
        <authorList>
            <person name="Corre E."/>
            <person name="Pelletier E."/>
            <person name="Niang G."/>
            <person name="Scheremetjew M."/>
            <person name="Finn R."/>
            <person name="Kale V."/>
            <person name="Holt S."/>
            <person name="Cochrane G."/>
            <person name="Meng A."/>
            <person name="Brown T."/>
            <person name="Cohen L."/>
        </authorList>
    </citation>
    <scope>NUCLEOTIDE SEQUENCE</scope>
    <source>
        <strain evidence="3">S3</strain>
    </source>
</reference>
<evidence type="ECO:0000256" key="1">
    <source>
        <dbReference type="SAM" id="MobiDB-lite"/>
    </source>
</evidence>
<accession>A0A7S3IUC7</accession>
<gene>
    <name evidence="3" type="ORF">SINC0208_LOCUS13778</name>
</gene>
<feature type="compositionally biased region" description="Basic and acidic residues" evidence="1">
    <location>
        <begin position="58"/>
        <end position="76"/>
    </location>
</feature>
<dbReference type="SUPFAM" id="SSF49764">
    <property type="entry name" value="HSP20-like chaperones"/>
    <property type="match status" value="1"/>
</dbReference>
<dbReference type="InterPro" id="IPR007052">
    <property type="entry name" value="CS_dom"/>
</dbReference>
<proteinExistence type="predicted"/>
<name>A0A7S3IUC7_9SPIT</name>